<organism evidence="9 10">
    <name type="scientific">Elioraea tepida</name>
    <dbReference type="NCBI Taxonomy" id="2843330"/>
    <lineage>
        <taxon>Bacteria</taxon>
        <taxon>Pseudomonadati</taxon>
        <taxon>Pseudomonadota</taxon>
        <taxon>Alphaproteobacteria</taxon>
        <taxon>Acetobacterales</taxon>
        <taxon>Elioraeaceae</taxon>
        <taxon>Elioraea</taxon>
    </lineage>
</organism>
<keyword evidence="2" id="KW-1003">Cell membrane</keyword>
<evidence type="ECO:0000256" key="6">
    <source>
        <dbReference type="ARBA" id="ARBA00023136"/>
    </source>
</evidence>
<dbReference type="EMBL" id="CP076448">
    <property type="protein sequence ID" value="QXM25760.1"/>
    <property type="molecule type" value="Genomic_DNA"/>
</dbReference>
<keyword evidence="6 8" id="KW-0472">Membrane</keyword>
<name>A0A975U3M3_9PROT</name>
<comment type="cofactor">
    <cofactor evidence="7">
        <name>Mg(2+)</name>
        <dbReference type="ChEBI" id="CHEBI:18420"/>
    </cofactor>
</comment>
<keyword evidence="5 8" id="KW-1133">Transmembrane helix</keyword>
<feature type="transmembrane region" description="Helical" evidence="8">
    <location>
        <begin position="167"/>
        <end position="185"/>
    </location>
</feature>
<dbReference type="GO" id="GO:0016780">
    <property type="term" value="F:phosphotransferase activity, for other substituted phosphate groups"/>
    <property type="evidence" value="ECO:0007669"/>
    <property type="project" value="InterPro"/>
</dbReference>
<reference evidence="9" key="1">
    <citation type="submission" date="2021-06" db="EMBL/GenBank/DDBJ databases">
        <title>Elioraea tepida, sp. nov., a moderately thermophilic aerobic anoxygenic phototrophic bacterium isolated from an alkaline siliceous hot spring mat community in Yellowstone National Park, WY, USA.</title>
        <authorList>
            <person name="Saini M.K."/>
            <person name="Yoshida S."/>
            <person name="Sebastian A."/>
            <person name="Hirose S."/>
            <person name="Hara E."/>
            <person name="Tamaki H."/>
            <person name="Soulier N.T."/>
            <person name="Albert I."/>
            <person name="Hanada S."/>
            <person name="Bryant D.A."/>
            <person name="Tank M."/>
        </authorList>
    </citation>
    <scope>NUCLEOTIDE SEQUENCE</scope>
    <source>
        <strain evidence="9">MS-P2</strain>
    </source>
</reference>
<dbReference type="KEGG" id="elio:KO353_06025"/>
<dbReference type="AlphaFoldDB" id="A0A975U3M3"/>
<dbReference type="Proteomes" id="UP000694001">
    <property type="component" value="Chromosome"/>
</dbReference>
<keyword evidence="7" id="KW-0460">Magnesium</keyword>
<evidence type="ECO:0000256" key="8">
    <source>
        <dbReference type="SAM" id="Phobius"/>
    </source>
</evidence>
<dbReference type="Pfam" id="PF00953">
    <property type="entry name" value="Glycos_transf_4"/>
    <property type="match status" value="1"/>
</dbReference>
<dbReference type="GO" id="GO:0009103">
    <property type="term" value="P:lipopolysaccharide biosynthetic process"/>
    <property type="evidence" value="ECO:0007669"/>
    <property type="project" value="TreeGrafter"/>
</dbReference>
<feature type="binding site" evidence="7">
    <location>
        <position position="160"/>
    </location>
    <ligand>
        <name>Mg(2+)</name>
        <dbReference type="ChEBI" id="CHEBI:18420"/>
    </ligand>
</feature>
<evidence type="ECO:0000256" key="5">
    <source>
        <dbReference type="ARBA" id="ARBA00022989"/>
    </source>
</evidence>
<protein>
    <submittedName>
        <fullName evidence="9">Undecaprenyl/decaprenyl-phosphate alpha-N-acetylglucosaminyl 1-phosphate transferase</fullName>
    </submittedName>
</protein>
<feature type="transmembrane region" description="Helical" evidence="8">
    <location>
        <begin position="191"/>
        <end position="209"/>
    </location>
</feature>
<keyword evidence="7" id="KW-0479">Metal-binding</keyword>
<evidence type="ECO:0000256" key="2">
    <source>
        <dbReference type="ARBA" id="ARBA00022475"/>
    </source>
</evidence>
<dbReference type="InterPro" id="IPR018480">
    <property type="entry name" value="PNAcMuramoyl-5peptid_Trfase_CS"/>
</dbReference>
<dbReference type="GO" id="GO:0044038">
    <property type="term" value="P:cell wall macromolecule biosynthetic process"/>
    <property type="evidence" value="ECO:0007669"/>
    <property type="project" value="TreeGrafter"/>
</dbReference>
<feature type="transmembrane region" description="Helical" evidence="8">
    <location>
        <begin position="324"/>
        <end position="343"/>
    </location>
</feature>
<gene>
    <name evidence="9" type="ORF">KO353_06025</name>
</gene>
<dbReference type="InterPro" id="IPR000715">
    <property type="entry name" value="Glycosyl_transferase_4"/>
</dbReference>
<feature type="transmembrane region" description="Helical" evidence="8">
    <location>
        <begin position="221"/>
        <end position="240"/>
    </location>
</feature>
<evidence type="ECO:0000313" key="10">
    <source>
        <dbReference type="Proteomes" id="UP000694001"/>
    </source>
</evidence>
<comment type="subcellular location">
    <subcellularLocation>
        <location evidence="1">Cell membrane</location>
        <topology evidence="1">Multi-pass membrane protein</topology>
    </subcellularLocation>
</comment>
<dbReference type="GO" id="GO:0071555">
    <property type="term" value="P:cell wall organization"/>
    <property type="evidence" value="ECO:0007669"/>
    <property type="project" value="TreeGrafter"/>
</dbReference>
<evidence type="ECO:0000256" key="7">
    <source>
        <dbReference type="PIRSR" id="PIRSR600715-1"/>
    </source>
</evidence>
<dbReference type="PANTHER" id="PTHR22926:SF3">
    <property type="entry name" value="UNDECAPRENYL-PHOSPHATE ALPHA-N-ACETYLGLUCOSAMINYL 1-PHOSPHATE TRANSFERASE"/>
    <property type="match status" value="1"/>
</dbReference>
<feature type="binding site" evidence="7">
    <location>
        <position position="220"/>
    </location>
    <ligand>
        <name>Mg(2+)</name>
        <dbReference type="ChEBI" id="CHEBI:18420"/>
    </ligand>
</feature>
<keyword evidence="10" id="KW-1185">Reference proteome</keyword>
<dbReference type="PANTHER" id="PTHR22926">
    <property type="entry name" value="PHOSPHO-N-ACETYLMURAMOYL-PENTAPEPTIDE-TRANSFERASE"/>
    <property type="match status" value="1"/>
</dbReference>
<evidence type="ECO:0000256" key="1">
    <source>
        <dbReference type="ARBA" id="ARBA00004651"/>
    </source>
</evidence>
<evidence type="ECO:0000256" key="4">
    <source>
        <dbReference type="ARBA" id="ARBA00022692"/>
    </source>
</evidence>
<evidence type="ECO:0000313" key="9">
    <source>
        <dbReference type="EMBL" id="QXM25760.1"/>
    </source>
</evidence>
<feature type="transmembrane region" description="Helical" evidence="8">
    <location>
        <begin position="299"/>
        <end position="318"/>
    </location>
</feature>
<feature type="transmembrane region" description="Helical" evidence="8">
    <location>
        <begin position="12"/>
        <end position="31"/>
    </location>
</feature>
<accession>A0A975U3M3</accession>
<dbReference type="GO" id="GO:0005886">
    <property type="term" value="C:plasma membrane"/>
    <property type="evidence" value="ECO:0007669"/>
    <property type="project" value="UniProtKB-SubCell"/>
</dbReference>
<dbReference type="CDD" id="cd06853">
    <property type="entry name" value="GT_WecA_like"/>
    <property type="match status" value="1"/>
</dbReference>
<dbReference type="GO" id="GO:0046872">
    <property type="term" value="F:metal ion binding"/>
    <property type="evidence" value="ECO:0007669"/>
    <property type="project" value="UniProtKB-KW"/>
</dbReference>
<feature type="transmembrane region" description="Helical" evidence="8">
    <location>
        <begin position="81"/>
        <end position="99"/>
    </location>
</feature>
<sequence>MPPITPAALAGHLAFALGLALLSALVVRLVIALKLMDVPNDRSAHAVPTPRGGGLGVVVATLAGLVVLYLEGRVARIADPYFLAVIAGAAAIASVSLADDALDFPFGWKLAAQVAAAALPIAFGLRLERLFLPFVGPVPLGPLAVPLTLLWIVFVTNAMNFIDGLDGLCAGMAAIASGFLAAIALIEGGAFVYAASLFLCSGCLGFLPFNFPAARIFLGDVGSQFIGYMLAVLAIAAAGFEATQVSFFIVPLLLALPLFDVAFTLVRRAIAGERLTEAHRGHLYQVLDRTGFPRAGVTLLHWGFTAAMGVVAFRFVALSPPRKLALYAVVLAVLVAYAFWVAARARRAGIGAWSRPAAS</sequence>
<feature type="transmembrane region" description="Helical" evidence="8">
    <location>
        <begin position="52"/>
        <end position="69"/>
    </location>
</feature>
<feature type="transmembrane region" description="Helical" evidence="8">
    <location>
        <begin position="131"/>
        <end position="155"/>
    </location>
</feature>
<keyword evidence="3 9" id="KW-0808">Transferase</keyword>
<proteinExistence type="predicted"/>
<dbReference type="PROSITE" id="PS01348">
    <property type="entry name" value="MRAY_2"/>
    <property type="match status" value="1"/>
</dbReference>
<feature type="transmembrane region" description="Helical" evidence="8">
    <location>
        <begin position="246"/>
        <end position="266"/>
    </location>
</feature>
<dbReference type="RefSeq" id="WP_218286812.1">
    <property type="nucleotide sequence ID" value="NZ_CP076448.1"/>
</dbReference>
<evidence type="ECO:0000256" key="3">
    <source>
        <dbReference type="ARBA" id="ARBA00022679"/>
    </source>
</evidence>
<keyword evidence="4 8" id="KW-0812">Transmembrane</keyword>